<dbReference type="CDD" id="cd17569">
    <property type="entry name" value="REC_HupR-like"/>
    <property type="match status" value="1"/>
</dbReference>
<dbReference type="SMART" id="SM00448">
    <property type="entry name" value="REC"/>
    <property type="match status" value="1"/>
</dbReference>
<dbReference type="InterPro" id="IPR052020">
    <property type="entry name" value="Cyclic_di-GMP/3'3'-cGAMP_PDE"/>
</dbReference>
<accession>A0A364NYK7</accession>
<organism evidence="5 6">
    <name type="scientific">Paramagnetospirillum kuznetsovii</name>
    <dbReference type="NCBI Taxonomy" id="2053833"/>
    <lineage>
        <taxon>Bacteria</taxon>
        <taxon>Pseudomonadati</taxon>
        <taxon>Pseudomonadota</taxon>
        <taxon>Alphaproteobacteria</taxon>
        <taxon>Rhodospirillales</taxon>
        <taxon>Magnetospirillaceae</taxon>
        <taxon>Paramagnetospirillum</taxon>
    </lineage>
</organism>
<dbReference type="Proteomes" id="UP000251075">
    <property type="component" value="Unassembled WGS sequence"/>
</dbReference>
<feature type="modified residue" description="4-aspartylphosphate" evidence="1">
    <location>
        <position position="57"/>
    </location>
</feature>
<dbReference type="SUPFAM" id="SSF52172">
    <property type="entry name" value="CheY-like"/>
    <property type="match status" value="1"/>
</dbReference>
<protein>
    <recommendedName>
        <fullName evidence="4">Response regulatory domain-containing protein</fullName>
    </recommendedName>
</protein>
<dbReference type="PANTHER" id="PTHR45228:SF8">
    <property type="entry name" value="TWO-COMPONENT RESPONSE REGULATOR-RELATED"/>
    <property type="match status" value="1"/>
</dbReference>
<reference evidence="5 6" key="1">
    <citation type="submission" date="2017-11" db="EMBL/GenBank/DDBJ databases">
        <title>Draft genome sequence of magnetotactic bacterium Magnetospirillum kuznetsovii LBB-42.</title>
        <authorList>
            <person name="Grouzdev D.S."/>
            <person name="Rysina M.S."/>
            <person name="Baslerov R.V."/>
            <person name="Koziaeva V."/>
        </authorList>
    </citation>
    <scope>NUCLEOTIDE SEQUENCE [LARGE SCALE GENOMIC DNA]</scope>
    <source>
        <strain evidence="5 6">LBB-42</strain>
    </source>
</reference>
<keyword evidence="3" id="KW-0812">Transmembrane</keyword>
<gene>
    <name evidence="5" type="ORF">CU669_08460</name>
</gene>
<dbReference type="Gene3D" id="1.10.3210.10">
    <property type="entry name" value="Hypothetical protein af1432"/>
    <property type="match status" value="1"/>
</dbReference>
<feature type="region of interest" description="Disordered" evidence="2">
    <location>
        <begin position="320"/>
        <end position="352"/>
    </location>
</feature>
<dbReference type="EMBL" id="PGTO01000005">
    <property type="protein sequence ID" value="RAU22161.1"/>
    <property type="molecule type" value="Genomic_DNA"/>
</dbReference>
<dbReference type="GO" id="GO:0000160">
    <property type="term" value="P:phosphorelay signal transduction system"/>
    <property type="evidence" value="ECO:0007669"/>
    <property type="project" value="InterPro"/>
</dbReference>
<dbReference type="PROSITE" id="PS50110">
    <property type="entry name" value="RESPONSE_REGULATORY"/>
    <property type="match status" value="1"/>
</dbReference>
<dbReference type="AlphaFoldDB" id="A0A364NYK7"/>
<keyword evidence="3" id="KW-1133">Transmembrane helix</keyword>
<evidence type="ECO:0000256" key="1">
    <source>
        <dbReference type="PROSITE-ProRule" id="PRU00169"/>
    </source>
</evidence>
<evidence type="ECO:0000259" key="4">
    <source>
        <dbReference type="PROSITE" id="PS50110"/>
    </source>
</evidence>
<feature type="domain" description="Response regulatory" evidence="4">
    <location>
        <begin position="4"/>
        <end position="123"/>
    </location>
</feature>
<evidence type="ECO:0000313" key="5">
    <source>
        <dbReference type="EMBL" id="RAU22161.1"/>
    </source>
</evidence>
<keyword evidence="1" id="KW-0597">Phosphoprotein</keyword>
<proteinExistence type="predicted"/>
<keyword evidence="3" id="KW-0472">Membrane</keyword>
<dbReference type="InterPro" id="IPR011006">
    <property type="entry name" value="CheY-like_superfamily"/>
</dbReference>
<evidence type="ECO:0000256" key="2">
    <source>
        <dbReference type="SAM" id="MobiDB-lite"/>
    </source>
</evidence>
<dbReference type="Pfam" id="PF13487">
    <property type="entry name" value="HD_5"/>
    <property type="match status" value="1"/>
</dbReference>
<feature type="transmembrane region" description="Helical" evidence="3">
    <location>
        <begin position="385"/>
        <end position="406"/>
    </location>
</feature>
<dbReference type="PANTHER" id="PTHR45228">
    <property type="entry name" value="CYCLIC DI-GMP PHOSPHODIESTERASE TM_0186-RELATED"/>
    <property type="match status" value="1"/>
</dbReference>
<evidence type="ECO:0000256" key="3">
    <source>
        <dbReference type="SAM" id="Phobius"/>
    </source>
</evidence>
<dbReference type="InterPro" id="IPR001789">
    <property type="entry name" value="Sig_transdc_resp-reg_receiver"/>
</dbReference>
<evidence type="ECO:0000313" key="6">
    <source>
        <dbReference type="Proteomes" id="UP000251075"/>
    </source>
</evidence>
<name>A0A364NYK7_9PROT</name>
<dbReference type="Gene3D" id="3.40.50.2300">
    <property type="match status" value="1"/>
</dbReference>
<dbReference type="OrthoDB" id="9802066at2"/>
<sequence length="516" mass="55854">MEGPVLIVDDDANLLLSLRRQLVGKFNLVTAQGGPEAIEVARTAQARNAPFAVVVCDMRMPEMDGLQTLAHIHEISPHTVLLMLTGNSDQQTTINAINSGHIFRFYNKPCPIPTLEIGINEAITKFKMLQAEHEILEKTLAGSIKVLIDLVSSTNPIISRQAKRIRDYVRKLTVDGQFPCHWQLEIASSLALIGQLSVPLELVQKRHAGRSLSAEEQSTLDGAPEIARNLVINIPRLGKVAESIYLQDRGFDGSGFPDDGPVGAGIPRDARILKVLKDLSEAVEVAGAPDKNAFALLEAKKAQYDLEIFEKIRQCLEVPPAEEKKPLEDNSNPPVSDMAAADEHAGSSMPTQKAAIRNTAISSSSRMSANGQKAMSSRKRRRFRMLRTAAVIAIFLGAAGGLAFFYSNKSSQPPNDANASELISQMQMAAQGNITSASNVYGGKLSAKDGNIQVDEIPRSACIQVSWKLIKTGMLSINGLVAQRVTGASISKQCDSANANVLAWAPYQANEKAEEE</sequence>
<keyword evidence="6" id="KW-1185">Reference proteome</keyword>
<dbReference type="Pfam" id="PF00072">
    <property type="entry name" value="Response_reg"/>
    <property type="match status" value="1"/>
</dbReference>
<dbReference type="RefSeq" id="WP_112143699.1">
    <property type="nucleotide sequence ID" value="NZ_PGTO01000005.1"/>
</dbReference>
<comment type="caution">
    <text evidence="5">The sequence shown here is derived from an EMBL/GenBank/DDBJ whole genome shotgun (WGS) entry which is preliminary data.</text>
</comment>